<proteinExistence type="predicted"/>
<dbReference type="Gene3D" id="3.90.550.10">
    <property type="entry name" value="Spore Coat Polysaccharide Biosynthesis Protein SpsA, Chain A"/>
    <property type="match status" value="1"/>
</dbReference>
<dbReference type="GO" id="GO:0009103">
    <property type="term" value="P:lipopolysaccharide biosynthetic process"/>
    <property type="evidence" value="ECO:0007669"/>
    <property type="project" value="UniProtKB-KW"/>
</dbReference>
<dbReference type="FunFam" id="3.90.550.10:FF:000170">
    <property type="entry name" value="Dolichol-phosphate mannosyltransferase"/>
    <property type="match status" value="1"/>
</dbReference>
<feature type="domain" description="Glycosyltransferase 2-like" evidence="8">
    <location>
        <begin position="17"/>
        <end position="178"/>
    </location>
</feature>
<organism evidence="9 10">
    <name type="scientific">Hydrogenophaga pseudoflava</name>
    <name type="common">Pseudomonas carboxydoflava</name>
    <dbReference type="NCBI Taxonomy" id="47421"/>
    <lineage>
        <taxon>Bacteria</taxon>
        <taxon>Pseudomonadati</taxon>
        <taxon>Pseudomonadota</taxon>
        <taxon>Betaproteobacteria</taxon>
        <taxon>Burkholderiales</taxon>
        <taxon>Comamonadaceae</taxon>
        <taxon>Hydrogenophaga</taxon>
    </lineage>
</organism>
<dbReference type="PANTHER" id="PTHR48090">
    <property type="entry name" value="UNDECAPRENYL-PHOSPHATE 4-DEOXY-4-FORMAMIDO-L-ARABINOSE TRANSFERASE-RELATED"/>
    <property type="match status" value="1"/>
</dbReference>
<evidence type="ECO:0000256" key="5">
    <source>
        <dbReference type="ARBA" id="ARBA00022985"/>
    </source>
</evidence>
<keyword evidence="1" id="KW-1003">Cell membrane</keyword>
<dbReference type="PANTHER" id="PTHR48090:SF3">
    <property type="entry name" value="UNDECAPRENYL-PHOSPHATE 4-DEOXY-4-FORMAMIDO-L-ARABINOSE TRANSFERASE"/>
    <property type="match status" value="1"/>
</dbReference>
<sequence>MTELAAAAAAGAEPLVSVLIPAKNETGNIGSLVAEVVAALRPECRFEIVLVDDGSDDGTGDEFLQRCSELGSAARLIRHEKSVGQSTALMSAARQARGRYLITIDGDGQNDPADMPALLRSARETEAQGEHFCIAGYRKNRQDTEWKKFQSRIANAVRQKILNDQVPDTGCGLKLIPRATWLQLPYFDHMHRYLPALVLRLGGAIRVVPVNHRARQAGVSKYNAWNRLWVGLVDMAGVVWLTRRGKRPVIAQVRTLAAHEESH</sequence>
<dbReference type="AlphaFoldDB" id="A0A4P6X1P0"/>
<dbReference type="EMBL" id="CP037867">
    <property type="protein sequence ID" value="QBM30492.1"/>
    <property type="molecule type" value="Genomic_DNA"/>
</dbReference>
<keyword evidence="4" id="KW-0812">Transmembrane</keyword>
<dbReference type="Proteomes" id="UP000293912">
    <property type="component" value="Chromosome"/>
</dbReference>
<dbReference type="SUPFAM" id="SSF53448">
    <property type="entry name" value="Nucleotide-diphospho-sugar transferases"/>
    <property type="match status" value="1"/>
</dbReference>
<keyword evidence="5" id="KW-0448">Lipopolysaccharide biosynthesis</keyword>
<dbReference type="EC" id="2.4.2.53" evidence="9"/>
<protein>
    <submittedName>
        <fullName evidence="9">Undecaprenyl-phosphate 4-deoxy-4-formamido-L-arabinose transferase</fullName>
        <ecNumber evidence="9">2.4.2.53</ecNumber>
    </submittedName>
</protein>
<keyword evidence="2 9" id="KW-0328">Glycosyltransferase</keyword>
<keyword evidence="10" id="KW-1185">Reference proteome</keyword>
<dbReference type="GO" id="GO:0099621">
    <property type="term" value="F:undecaprenyl-phosphate 4-deoxy-4-formamido-L-arabinose transferase activity"/>
    <property type="evidence" value="ECO:0007669"/>
    <property type="project" value="UniProtKB-EC"/>
</dbReference>
<dbReference type="InterPro" id="IPR050256">
    <property type="entry name" value="Glycosyltransferase_2"/>
</dbReference>
<dbReference type="Pfam" id="PF00535">
    <property type="entry name" value="Glycos_transf_2"/>
    <property type="match status" value="1"/>
</dbReference>
<evidence type="ECO:0000256" key="2">
    <source>
        <dbReference type="ARBA" id="ARBA00022676"/>
    </source>
</evidence>
<evidence type="ECO:0000256" key="4">
    <source>
        <dbReference type="ARBA" id="ARBA00022692"/>
    </source>
</evidence>
<evidence type="ECO:0000259" key="8">
    <source>
        <dbReference type="Pfam" id="PF00535"/>
    </source>
</evidence>
<dbReference type="RefSeq" id="WP_207959248.1">
    <property type="nucleotide sequence ID" value="NZ_CP037867.1"/>
</dbReference>
<keyword evidence="6" id="KW-1133">Transmembrane helix</keyword>
<name>A0A4P6X1P0_HYDPS</name>
<dbReference type="KEGG" id="hpse:HPF_22585"/>
<keyword evidence="7" id="KW-0472">Membrane</keyword>
<accession>A0A4P6X1P0</accession>
<evidence type="ECO:0000256" key="1">
    <source>
        <dbReference type="ARBA" id="ARBA00022475"/>
    </source>
</evidence>
<dbReference type="InterPro" id="IPR001173">
    <property type="entry name" value="Glyco_trans_2-like"/>
</dbReference>
<dbReference type="InterPro" id="IPR029044">
    <property type="entry name" value="Nucleotide-diphossugar_trans"/>
</dbReference>
<keyword evidence="3 9" id="KW-0808">Transferase</keyword>
<reference evidence="9 10" key="1">
    <citation type="submission" date="2019-03" db="EMBL/GenBank/DDBJ databases">
        <authorList>
            <person name="Sebastian G."/>
            <person name="Baumann P."/>
            <person name="Ruckert C."/>
            <person name="Kalinowski J."/>
            <person name="Nebel B."/>
            <person name="Takors R."/>
            <person name="Blombach B."/>
        </authorList>
    </citation>
    <scope>NUCLEOTIDE SEQUENCE [LARGE SCALE GENOMIC DNA]</scope>
    <source>
        <strain evidence="9 10">DSM 1084</strain>
    </source>
</reference>
<evidence type="ECO:0000256" key="3">
    <source>
        <dbReference type="ARBA" id="ARBA00022679"/>
    </source>
</evidence>
<evidence type="ECO:0000313" key="10">
    <source>
        <dbReference type="Proteomes" id="UP000293912"/>
    </source>
</evidence>
<dbReference type="CDD" id="cd04179">
    <property type="entry name" value="DPM_DPG-synthase_like"/>
    <property type="match status" value="1"/>
</dbReference>
<evidence type="ECO:0000313" key="9">
    <source>
        <dbReference type="EMBL" id="QBM30492.1"/>
    </source>
</evidence>
<evidence type="ECO:0000256" key="6">
    <source>
        <dbReference type="ARBA" id="ARBA00022989"/>
    </source>
</evidence>
<gene>
    <name evidence="9" type="primary">arnC</name>
    <name evidence="9" type="ORF">HPF_22585</name>
</gene>
<dbReference type="GO" id="GO:0005886">
    <property type="term" value="C:plasma membrane"/>
    <property type="evidence" value="ECO:0007669"/>
    <property type="project" value="TreeGrafter"/>
</dbReference>
<evidence type="ECO:0000256" key="7">
    <source>
        <dbReference type="ARBA" id="ARBA00023136"/>
    </source>
</evidence>